<protein>
    <submittedName>
        <fullName evidence="1">Uncharacterized protein</fullName>
    </submittedName>
</protein>
<gene>
    <name evidence="1" type="ORF">FF38_01811</name>
</gene>
<evidence type="ECO:0000313" key="2">
    <source>
        <dbReference type="Proteomes" id="UP000037069"/>
    </source>
</evidence>
<sequence>TNAIATNKTESTVGESVLEPGKHVFPFELVLPESIRNCPPHCPFFYNDDLRFGFIWTLKAVANRPGLKRKLRTTIDIPVVPNLSQPEINGMQPSYRTIQESVVSKKKAKKMFKRRQQLDVTLQYPDNGISQERMPMIKVIVKAPSAPMSITKIEMNIVRQLRLNGNLDPKSRTILDERYELGTLRTRKFINGVVDLSPLISEFRLKKIVPPPTNGAYVHTQDTLELILECTLDKGEVQALQTYGATRILAPSGYINPNYPTPTQYEQPQMPDVSVLIIALELEVKSSRDSRKSSRIPDMLRYIVCQQPIREYRSKIVMLHNHEKRH</sequence>
<organism evidence="1 2">
    <name type="scientific">Lucilia cuprina</name>
    <name type="common">Green bottle fly</name>
    <name type="synonym">Australian sheep blowfly</name>
    <dbReference type="NCBI Taxonomy" id="7375"/>
    <lineage>
        <taxon>Eukaryota</taxon>
        <taxon>Metazoa</taxon>
        <taxon>Ecdysozoa</taxon>
        <taxon>Arthropoda</taxon>
        <taxon>Hexapoda</taxon>
        <taxon>Insecta</taxon>
        <taxon>Pterygota</taxon>
        <taxon>Neoptera</taxon>
        <taxon>Endopterygota</taxon>
        <taxon>Diptera</taxon>
        <taxon>Brachycera</taxon>
        <taxon>Muscomorpha</taxon>
        <taxon>Oestroidea</taxon>
        <taxon>Calliphoridae</taxon>
        <taxon>Luciliinae</taxon>
        <taxon>Lucilia</taxon>
    </lineage>
</organism>
<dbReference type="Proteomes" id="UP000037069">
    <property type="component" value="Unassembled WGS sequence"/>
</dbReference>
<feature type="non-terminal residue" evidence="1">
    <location>
        <position position="326"/>
    </location>
</feature>
<comment type="caution">
    <text evidence="1">The sequence shown here is derived from an EMBL/GenBank/DDBJ whole genome shotgun (WGS) entry which is preliminary data.</text>
</comment>
<evidence type="ECO:0000313" key="1">
    <source>
        <dbReference type="EMBL" id="KNC24042.1"/>
    </source>
</evidence>
<dbReference type="AlphaFoldDB" id="A0A0L0BVH5"/>
<dbReference type="EMBL" id="JRES01001271">
    <property type="protein sequence ID" value="KNC24042.1"/>
    <property type="molecule type" value="Genomic_DNA"/>
</dbReference>
<proteinExistence type="predicted"/>
<reference evidence="1 2" key="1">
    <citation type="journal article" date="2015" name="Nat. Commun.">
        <title>Lucilia cuprina genome unlocks parasitic fly biology to underpin future interventions.</title>
        <authorList>
            <person name="Anstead C.A."/>
            <person name="Korhonen P.K."/>
            <person name="Young N.D."/>
            <person name="Hall R.S."/>
            <person name="Jex A.R."/>
            <person name="Murali S.C."/>
            <person name="Hughes D.S."/>
            <person name="Lee S.F."/>
            <person name="Perry T."/>
            <person name="Stroehlein A.J."/>
            <person name="Ansell B.R."/>
            <person name="Breugelmans B."/>
            <person name="Hofmann A."/>
            <person name="Qu J."/>
            <person name="Dugan S."/>
            <person name="Lee S.L."/>
            <person name="Chao H."/>
            <person name="Dinh H."/>
            <person name="Han Y."/>
            <person name="Doddapaneni H.V."/>
            <person name="Worley K.C."/>
            <person name="Muzny D.M."/>
            <person name="Ioannidis P."/>
            <person name="Waterhouse R.M."/>
            <person name="Zdobnov E.M."/>
            <person name="James P.J."/>
            <person name="Bagnall N.H."/>
            <person name="Kotze A.C."/>
            <person name="Gibbs R.A."/>
            <person name="Richards S."/>
            <person name="Batterham P."/>
            <person name="Gasser R.B."/>
        </authorList>
    </citation>
    <scope>NUCLEOTIDE SEQUENCE [LARGE SCALE GENOMIC DNA]</scope>
    <source>
        <strain evidence="1 2">LS</strain>
        <tissue evidence="1">Full body</tissue>
    </source>
</reference>
<dbReference type="InterPro" id="IPR014752">
    <property type="entry name" value="Arrestin-like_C"/>
</dbReference>
<dbReference type="Gene3D" id="2.60.40.640">
    <property type="match status" value="1"/>
</dbReference>
<keyword evidence="2" id="KW-1185">Reference proteome</keyword>
<accession>A0A0L0BVH5</accession>
<feature type="non-terminal residue" evidence="1">
    <location>
        <position position="1"/>
    </location>
</feature>
<name>A0A0L0BVH5_LUCCU</name>